<evidence type="ECO:0000256" key="1">
    <source>
        <dbReference type="SAM" id="MobiDB-lite"/>
    </source>
</evidence>
<evidence type="ECO:0000256" key="2">
    <source>
        <dbReference type="SAM" id="Phobius"/>
    </source>
</evidence>
<name>A0ABW8EGL7_STRT5</name>
<keyword evidence="2" id="KW-0812">Transmembrane</keyword>
<keyword evidence="4" id="KW-1185">Reference proteome</keyword>
<dbReference type="EMBL" id="JBIUYY010000005">
    <property type="protein sequence ID" value="MFJ2822394.1"/>
    <property type="molecule type" value="Genomic_DNA"/>
</dbReference>
<feature type="compositionally biased region" description="Basic and acidic residues" evidence="1">
    <location>
        <begin position="15"/>
        <end position="31"/>
    </location>
</feature>
<evidence type="ECO:0000313" key="4">
    <source>
        <dbReference type="Proteomes" id="UP001617351"/>
    </source>
</evidence>
<reference evidence="3 4" key="1">
    <citation type="submission" date="2024-10" db="EMBL/GenBank/DDBJ databases">
        <title>The Natural Products Discovery Center: Release of the First 8490 Sequenced Strains for Exploring Actinobacteria Biosynthetic Diversity.</title>
        <authorList>
            <person name="Kalkreuter E."/>
            <person name="Kautsar S.A."/>
            <person name="Yang D."/>
            <person name="Bader C.D."/>
            <person name="Teijaro C.N."/>
            <person name="Fluegel L."/>
            <person name="Davis C.M."/>
            <person name="Simpson J.R."/>
            <person name="Lauterbach L."/>
            <person name="Steele A.D."/>
            <person name="Gui C."/>
            <person name="Meng S."/>
            <person name="Li G."/>
            <person name="Viehrig K."/>
            <person name="Ye F."/>
            <person name="Su P."/>
            <person name="Kiefer A.F."/>
            <person name="Nichols A."/>
            <person name="Cepeda A.J."/>
            <person name="Yan W."/>
            <person name="Fan B."/>
            <person name="Jiang Y."/>
            <person name="Adhikari A."/>
            <person name="Zheng C.-J."/>
            <person name="Schuster L."/>
            <person name="Cowan T.M."/>
            <person name="Smanski M.J."/>
            <person name="Chevrette M.G."/>
            <person name="De Carvalho L.P.S."/>
            <person name="Shen B."/>
        </authorList>
    </citation>
    <scope>NUCLEOTIDE SEQUENCE [LARGE SCALE GENOMIC DNA]</scope>
    <source>
        <strain evidence="3 4">NPDC087220</strain>
    </source>
</reference>
<dbReference type="Proteomes" id="UP001617351">
    <property type="component" value="Unassembled WGS sequence"/>
</dbReference>
<protein>
    <submittedName>
        <fullName evidence="3">Uncharacterized protein</fullName>
    </submittedName>
</protein>
<feature type="compositionally biased region" description="Low complexity" evidence="1">
    <location>
        <begin position="78"/>
        <end position="95"/>
    </location>
</feature>
<feature type="transmembrane region" description="Helical" evidence="2">
    <location>
        <begin position="181"/>
        <end position="202"/>
    </location>
</feature>
<feature type="compositionally biased region" description="Low complexity" evidence="1">
    <location>
        <begin position="1"/>
        <end position="14"/>
    </location>
</feature>
<sequence length="249" mass="24474">MNDPDPLALAAQAAGHRELADTDERAHHETGDGTGRAAAEPIRTLPETAGTCRKDVPLRASAVGRPVEDAALPVSTDGAPAAPAGPYGRPDAAPAEAAGSRHRVPTLTPAAPSASARDRRLRRVLRRPVAAVLLFCGVLHLPGDPAAVPAAGPAALLPLVAAVLGLGFGVLLAVRGGDAAWRAGAAAAVGVVALHVVGGVSGRDPLRGAVSAPLPWAGAAMVLCAAVAALLAGLALAAGAPRARAGARG</sequence>
<proteinExistence type="predicted"/>
<keyword evidence="2" id="KW-1133">Transmembrane helix</keyword>
<comment type="caution">
    <text evidence="3">The sequence shown here is derived from an EMBL/GenBank/DDBJ whole genome shotgun (WGS) entry which is preliminary data.</text>
</comment>
<dbReference type="RefSeq" id="WP_365515091.1">
    <property type="nucleotide sequence ID" value="NZ_JBFANW010000576.1"/>
</dbReference>
<gene>
    <name evidence="3" type="ORF">ACIO7M_14920</name>
</gene>
<feature type="transmembrane region" description="Helical" evidence="2">
    <location>
        <begin position="214"/>
        <end position="238"/>
    </location>
</feature>
<feature type="transmembrane region" description="Helical" evidence="2">
    <location>
        <begin position="124"/>
        <end position="143"/>
    </location>
</feature>
<evidence type="ECO:0000313" key="3">
    <source>
        <dbReference type="EMBL" id="MFJ2822394.1"/>
    </source>
</evidence>
<feature type="transmembrane region" description="Helical" evidence="2">
    <location>
        <begin position="155"/>
        <end position="174"/>
    </location>
</feature>
<organism evidence="3 4">
    <name type="scientific">Streptomyces toxytricini</name>
    <name type="common">Actinomyces toxytricini</name>
    <dbReference type="NCBI Taxonomy" id="67369"/>
    <lineage>
        <taxon>Bacteria</taxon>
        <taxon>Bacillati</taxon>
        <taxon>Actinomycetota</taxon>
        <taxon>Actinomycetes</taxon>
        <taxon>Kitasatosporales</taxon>
        <taxon>Streptomycetaceae</taxon>
        <taxon>Streptomyces</taxon>
    </lineage>
</organism>
<keyword evidence="2" id="KW-0472">Membrane</keyword>
<feature type="region of interest" description="Disordered" evidence="1">
    <location>
        <begin position="72"/>
        <end position="116"/>
    </location>
</feature>
<feature type="region of interest" description="Disordered" evidence="1">
    <location>
        <begin position="1"/>
        <end position="57"/>
    </location>
</feature>
<accession>A0ABW8EGL7</accession>